<keyword evidence="3" id="KW-1185">Reference proteome</keyword>
<name>A0A9P0JX45_ACAOB</name>
<dbReference type="AlphaFoldDB" id="A0A9P0JX45"/>
<organism evidence="2 3">
    <name type="scientific">Acanthoscelides obtectus</name>
    <name type="common">Bean weevil</name>
    <name type="synonym">Bruchus obtectus</name>
    <dbReference type="NCBI Taxonomy" id="200917"/>
    <lineage>
        <taxon>Eukaryota</taxon>
        <taxon>Metazoa</taxon>
        <taxon>Ecdysozoa</taxon>
        <taxon>Arthropoda</taxon>
        <taxon>Hexapoda</taxon>
        <taxon>Insecta</taxon>
        <taxon>Pterygota</taxon>
        <taxon>Neoptera</taxon>
        <taxon>Endopterygota</taxon>
        <taxon>Coleoptera</taxon>
        <taxon>Polyphaga</taxon>
        <taxon>Cucujiformia</taxon>
        <taxon>Chrysomeloidea</taxon>
        <taxon>Chrysomelidae</taxon>
        <taxon>Bruchinae</taxon>
        <taxon>Bruchini</taxon>
        <taxon>Acanthoscelides</taxon>
    </lineage>
</organism>
<dbReference type="EMBL" id="CAKOFQ010006703">
    <property type="protein sequence ID" value="CAH1962760.1"/>
    <property type="molecule type" value="Genomic_DNA"/>
</dbReference>
<evidence type="ECO:0000313" key="3">
    <source>
        <dbReference type="Proteomes" id="UP001152888"/>
    </source>
</evidence>
<reference evidence="2" key="1">
    <citation type="submission" date="2022-03" db="EMBL/GenBank/DDBJ databases">
        <authorList>
            <person name="Sayadi A."/>
        </authorList>
    </citation>
    <scope>NUCLEOTIDE SEQUENCE</scope>
</reference>
<evidence type="ECO:0000256" key="1">
    <source>
        <dbReference type="SAM" id="MobiDB-lite"/>
    </source>
</evidence>
<feature type="region of interest" description="Disordered" evidence="1">
    <location>
        <begin position="36"/>
        <end position="55"/>
    </location>
</feature>
<gene>
    <name evidence="2" type="ORF">ACAOBT_LOCUS4848</name>
</gene>
<comment type="caution">
    <text evidence="2">The sequence shown here is derived from an EMBL/GenBank/DDBJ whole genome shotgun (WGS) entry which is preliminary data.</text>
</comment>
<proteinExistence type="predicted"/>
<protein>
    <submittedName>
        <fullName evidence="2">Uncharacterized protein</fullName>
    </submittedName>
</protein>
<sequence>MHTKYSSEHRKIVNKSTSQNHIHVCTYEQSVNKVPDQASRSDTLGVSKKKRSNSRNNVQVELMVKKLFMGAAQEMPIRQIIISISLCPLRIETKRLMFP</sequence>
<evidence type="ECO:0000313" key="2">
    <source>
        <dbReference type="EMBL" id="CAH1962760.1"/>
    </source>
</evidence>
<dbReference type="Proteomes" id="UP001152888">
    <property type="component" value="Unassembled WGS sequence"/>
</dbReference>
<accession>A0A9P0JX45</accession>